<evidence type="ECO:0000313" key="1">
    <source>
        <dbReference type="EMBL" id="SJM89374.1"/>
    </source>
</evidence>
<dbReference type="InterPro" id="IPR016457">
    <property type="entry name" value="Formylmethanofuran_DH_bsu"/>
</dbReference>
<dbReference type="GO" id="GO:0018493">
    <property type="term" value="F:formylmethanofuran dehydrogenase activity"/>
    <property type="evidence" value="ECO:0007669"/>
    <property type="project" value="InterPro"/>
</dbReference>
<evidence type="ECO:0000313" key="2">
    <source>
        <dbReference type="Proteomes" id="UP000195442"/>
    </source>
</evidence>
<sequence>MTEITEVPSPFCGVGTDDLKIQVDGLTVKVLENGCAVNTPAFEQAITDTQPRVDGQIVSLDVAVAKAAALLKNTALPVIGGCATDVNGMRGLLALADHCGAVVDNMNFTRARNNFLALQDSGWMNTTLAEVKNRCDLFLVIGADLEVVVPRFFERYIWNAESMFIEHTEQREVIYLGTAPSGSASTSPNGKAAQVLPCATDDLPEVVAVLRALIKGKPMRAESVAGIKVADLQVLADKLKAVKYSVITWAAGALTYRHAELTVQTVSEMIKDINNQNTRCSGLPLAGKEGDLTANQVCGWTTGYPARTRFSRGYPEYDPFMNDTNVLIAEGEVDALVWVQAFNSQSVPPVTDLPTIVIGRSGMTFSKEPDVFIPVGTPGIDHVGHAYRTDNVVAIRLKKLRNSGLPSTADVLNAIDKALREETVC</sequence>
<keyword evidence="1" id="KW-0560">Oxidoreductase</keyword>
<dbReference type="Proteomes" id="UP000195442">
    <property type="component" value="Unassembled WGS sequence"/>
</dbReference>
<proteinExistence type="predicted"/>
<dbReference type="AlphaFoldDB" id="A0A1R4GZK1"/>
<dbReference type="SUPFAM" id="SSF53706">
    <property type="entry name" value="Formate dehydrogenase/DMSO reductase, domains 1-3"/>
    <property type="match status" value="1"/>
</dbReference>
<dbReference type="GO" id="GO:0015948">
    <property type="term" value="P:methanogenesis"/>
    <property type="evidence" value="ECO:0007669"/>
    <property type="project" value="InterPro"/>
</dbReference>
<dbReference type="EMBL" id="FUKJ01000019">
    <property type="protein sequence ID" value="SJM89374.1"/>
    <property type="molecule type" value="Genomic_DNA"/>
</dbReference>
<dbReference type="EC" id="1.2.99.5" evidence="1"/>
<reference evidence="2" key="1">
    <citation type="submission" date="2017-02" db="EMBL/GenBank/DDBJ databases">
        <authorList>
            <person name="Daims H."/>
        </authorList>
    </citation>
    <scope>NUCLEOTIDE SEQUENCE [LARGE SCALE GENOMIC DNA]</scope>
</reference>
<protein>
    <submittedName>
        <fullName evidence="1">Formylmethanofuran dehydrogenase subunit B</fullName>
        <ecNumber evidence="1">1.2.99.5</ecNumber>
    </submittedName>
</protein>
<dbReference type="OrthoDB" id="240576at2"/>
<gene>
    <name evidence="1" type="ORF">CRENPOLYSF2_1150007</name>
</gene>
<name>A0A1R4GZK1_9GAMM</name>
<dbReference type="NCBIfam" id="TIGR03129">
    <property type="entry name" value="one_C_dehyd_B"/>
    <property type="match status" value="1"/>
</dbReference>
<accession>A0A1R4GZK1</accession>
<dbReference type="RefSeq" id="WP_087145601.1">
    <property type="nucleotide sequence ID" value="NZ_FUKJ01000019.1"/>
</dbReference>
<organism evidence="1 2">
    <name type="scientific">Crenothrix polyspora</name>
    <dbReference type="NCBI Taxonomy" id="360316"/>
    <lineage>
        <taxon>Bacteria</taxon>
        <taxon>Pseudomonadati</taxon>
        <taxon>Pseudomonadota</taxon>
        <taxon>Gammaproteobacteria</taxon>
        <taxon>Methylococcales</taxon>
        <taxon>Crenotrichaceae</taxon>
        <taxon>Crenothrix</taxon>
    </lineage>
</organism>
<dbReference type="Gene3D" id="3.40.50.1220">
    <property type="entry name" value="TPP-binding domain"/>
    <property type="match status" value="1"/>
</dbReference>
<keyword evidence="2" id="KW-1185">Reference proteome</keyword>
<dbReference type="PIRSF" id="PIRSF005646">
    <property type="entry name" value="FwdB"/>
    <property type="match status" value="1"/>
</dbReference>